<keyword evidence="3" id="KW-1185">Reference proteome</keyword>
<sequence length="165" mass="18677">MKYVGLLLFCAFAATTARPTENLELLLRELLKQFGDSGLEERGIGAVKFGGTHVGEDFIEVKVIRHMDEVKADVKSHKPLYSIIYGEGQHDPNSVEHALDSKTWSELDKCQNGAEGCIMIKHLSPNTMYWIQFEVQMYVNGAYQYIKDKKDVEQIKTKGREPNAP</sequence>
<name>A0AAD9JX66_9ANNE</name>
<dbReference type="AlphaFoldDB" id="A0AAD9JX66"/>
<dbReference type="EMBL" id="JAODUP010000145">
    <property type="protein sequence ID" value="KAK2159825.1"/>
    <property type="molecule type" value="Genomic_DNA"/>
</dbReference>
<evidence type="ECO:0000313" key="3">
    <source>
        <dbReference type="Proteomes" id="UP001208570"/>
    </source>
</evidence>
<evidence type="ECO:0000256" key="1">
    <source>
        <dbReference type="SAM" id="SignalP"/>
    </source>
</evidence>
<proteinExistence type="predicted"/>
<accession>A0AAD9JX66</accession>
<dbReference type="Proteomes" id="UP001208570">
    <property type="component" value="Unassembled WGS sequence"/>
</dbReference>
<keyword evidence="1" id="KW-0732">Signal</keyword>
<comment type="caution">
    <text evidence="2">The sequence shown here is derived from an EMBL/GenBank/DDBJ whole genome shotgun (WGS) entry which is preliminary data.</text>
</comment>
<organism evidence="2 3">
    <name type="scientific">Paralvinella palmiformis</name>
    <dbReference type="NCBI Taxonomy" id="53620"/>
    <lineage>
        <taxon>Eukaryota</taxon>
        <taxon>Metazoa</taxon>
        <taxon>Spiralia</taxon>
        <taxon>Lophotrochozoa</taxon>
        <taxon>Annelida</taxon>
        <taxon>Polychaeta</taxon>
        <taxon>Sedentaria</taxon>
        <taxon>Canalipalpata</taxon>
        <taxon>Terebellida</taxon>
        <taxon>Terebelliformia</taxon>
        <taxon>Alvinellidae</taxon>
        <taxon>Paralvinella</taxon>
    </lineage>
</organism>
<reference evidence="2" key="1">
    <citation type="journal article" date="2023" name="Mol. Biol. Evol.">
        <title>Third-Generation Sequencing Reveals the Adaptive Role of the Epigenome in Three Deep-Sea Polychaetes.</title>
        <authorList>
            <person name="Perez M."/>
            <person name="Aroh O."/>
            <person name="Sun Y."/>
            <person name="Lan Y."/>
            <person name="Juniper S.K."/>
            <person name="Young C.R."/>
            <person name="Angers B."/>
            <person name="Qian P.Y."/>
        </authorList>
    </citation>
    <scope>NUCLEOTIDE SEQUENCE</scope>
    <source>
        <strain evidence="2">P08H-3</strain>
    </source>
</reference>
<feature type="signal peptide" evidence="1">
    <location>
        <begin position="1"/>
        <end position="17"/>
    </location>
</feature>
<evidence type="ECO:0000313" key="2">
    <source>
        <dbReference type="EMBL" id="KAK2159825.1"/>
    </source>
</evidence>
<protein>
    <submittedName>
        <fullName evidence="2">Uncharacterized protein</fullName>
    </submittedName>
</protein>
<feature type="chain" id="PRO_5041910616" evidence="1">
    <location>
        <begin position="18"/>
        <end position="165"/>
    </location>
</feature>
<gene>
    <name evidence="2" type="ORF">LSH36_145g03034</name>
</gene>